<name>A0A1S3HBC6_LINAN</name>
<reference evidence="4 5" key="1">
    <citation type="submission" date="2025-04" db="UniProtKB">
        <authorList>
            <consortium name="RefSeq"/>
        </authorList>
    </citation>
    <scope>IDENTIFICATION</scope>
    <source>
        <tissue evidence="4 5">Gonads</tissue>
    </source>
</reference>
<evidence type="ECO:0000313" key="5">
    <source>
        <dbReference type="RefSeq" id="XP_013382796.1"/>
    </source>
</evidence>
<dbReference type="GeneID" id="106153417"/>
<dbReference type="PANTHER" id="PTHR24652:SF67">
    <property type="entry name" value="LOW-DENSITY LIPOPROTEIN RECEPTOR CLASS A DOMAIN-CONTAINING PROTEIN 2"/>
    <property type="match status" value="1"/>
</dbReference>
<keyword evidence="2" id="KW-1133">Transmembrane helix</keyword>
<gene>
    <name evidence="4 5 6" type="primary">LOC106153417</name>
</gene>
<dbReference type="KEGG" id="lak:106153417"/>
<dbReference type="RefSeq" id="XP_013382797.1">
    <property type="nucleotide sequence ID" value="XM_013527343.2"/>
</dbReference>
<keyword evidence="2" id="KW-0812">Transmembrane</keyword>
<keyword evidence="2" id="KW-0472">Membrane</keyword>
<dbReference type="PANTHER" id="PTHR24652">
    <property type="entry name" value="LOW-DENSITY LIPOPROTEIN RECEPTOR CLASS A DOMAIN-CONTAINING PROTEIN 2"/>
    <property type="match status" value="1"/>
</dbReference>
<keyword evidence="3" id="KW-1185">Reference proteome</keyword>
<accession>A0A1S3HBC6</accession>
<feature type="region of interest" description="Disordered" evidence="1">
    <location>
        <begin position="923"/>
        <end position="978"/>
    </location>
</feature>
<dbReference type="Proteomes" id="UP000085678">
    <property type="component" value="Unplaced"/>
</dbReference>
<feature type="region of interest" description="Disordered" evidence="1">
    <location>
        <begin position="865"/>
        <end position="892"/>
    </location>
</feature>
<sequence>MSQRRPARQPCLRDTPVYPVTMMAAARSFWLQVLSISLVWCLVIPRSRATDDIYYMDSESFFNGCNTRNLIGEIPVYERDTLVVKAWSSRAKSINAPYRCTLIFQASGGHSSSAETGYGLRVRIVNLELPINESYLVSEIVFKEHPFDSDELRRFDRQHRGEITDVFTRSRYFTIGLSRRGSVDYNFDLTVSRTSVYNRYMDNTSHDCGKIIDVGSTQVEFVHAWKVSRNQANHEGTCSITFRNADPRRLEVAFQKLSMGSCTSSIKFYDGLTKFNPQLRSVTCLNSALPLTTTSLGSSLTVVLNANGDDTFDFLFTVAPVYIVSAPPIWGVTPTPGDSMTYFMDNTERQCQRPYTLPVYSSASTTLVGNAFRLPRNQTKIHFCLMTFQTSDVTQVIRVFFARFRISSCNTVLSVYAERTVPVRTEGVSLLYRVTCENYHAFTQKYVFSTDRQLTFVLSTLPGADFHFAIEMRGVARPDPLLPPPAISHVTVYLDDFTSDCGRTFEVDPDTVIVIKAWGQDDPNVRRIAPYACNVRMRSSALYAGRGKLKATTSEVDIPCTSAATLFVYDSINSVNAKMRLGSQRCNSSAQRHQEIVSSQPYLKLSLTRTQNSIDFNLELTVKQTQTVVTVSPIETDEGISIYYMDGYGDNCNKTHVLDTGKEIQIRAWSHEGRVGGGACAMRFIGNGHTDSYSIFWVQFPSSVHFPGQGCSLWMEQQFSKLILYSNNNSSKTVLQCMSIPPSELYSHGELTLLLKPESKADYDFTFNIKHVQAPMKPTRAMVTQRPSPLAITAGGISGIVIGSVILLVAIVVVVGTVRRGECQRVRASWQRRCMRAAGTSEGVQVSLGNSELYGLPRYEDLQFTYKQPPPPYSGKGNEGYQPDEFIAPPPYTESMQNLQVCTPTAQERRSRYSSMQELRELAENDMTSSVTLPLPRDAETDQAPPPREQYAAMAPTSSDGQSRAGVEGARPFSETTV</sequence>
<dbReference type="InterPro" id="IPR042333">
    <property type="entry name" value="LRAD2/Mig-13-like"/>
</dbReference>
<dbReference type="RefSeq" id="XP_013382795.1">
    <property type="nucleotide sequence ID" value="XM_013527341.1"/>
</dbReference>
<evidence type="ECO:0000313" key="4">
    <source>
        <dbReference type="RefSeq" id="XP_013382795.1"/>
    </source>
</evidence>
<feature type="transmembrane region" description="Helical" evidence="2">
    <location>
        <begin position="790"/>
        <end position="818"/>
    </location>
</feature>
<dbReference type="RefSeq" id="XP_013382796.1">
    <property type="nucleotide sequence ID" value="XM_013527342.2"/>
</dbReference>
<evidence type="ECO:0000256" key="1">
    <source>
        <dbReference type="SAM" id="MobiDB-lite"/>
    </source>
</evidence>
<evidence type="ECO:0000313" key="6">
    <source>
        <dbReference type="RefSeq" id="XP_013382797.1"/>
    </source>
</evidence>
<organism evidence="3 5">
    <name type="scientific">Lingula anatina</name>
    <name type="common">Brachiopod</name>
    <name type="synonym">Lingula unguis</name>
    <dbReference type="NCBI Taxonomy" id="7574"/>
    <lineage>
        <taxon>Eukaryota</taxon>
        <taxon>Metazoa</taxon>
        <taxon>Spiralia</taxon>
        <taxon>Lophotrochozoa</taxon>
        <taxon>Brachiopoda</taxon>
        <taxon>Linguliformea</taxon>
        <taxon>Lingulata</taxon>
        <taxon>Lingulida</taxon>
        <taxon>Linguloidea</taxon>
        <taxon>Lingulidae</taxon>
        <taxon>Lingula</taxon>
    </lineage>
</organism>
<dbReference type="AlphaFoldDB" id="A0A1S3HBC6"/>
<proteinExistence type="predicted"/>
<evidence type="ECO:0000256" key="2">
    <source>
        <dbReference type="SAM" id="Phobius"/>
    </source>
</evidence>
<evidence type="ECO:0000313" key="3">
    <source>
        <dbReference type="Proteomes" id="UP000085678"/>
    </source>
</evidence>
<protein>
    <submittedName>
        <fullName evidence="4 5">Uncharacterized protein LOC106153417</fullName>
    </submittedName>
</protein>